<organism evidence="3">
    <name type="scientific">Oryza punctata</name>
    <name type="common">Red rice</name>
    <dbReference type="NCBI Taxonomy" id="4537"/>
    <lineage>
        <taxon>Eukaryota</taxon>
        <taxon>Viridiplantae</taxon>
        <taxon>Streptophyta</taxon>
        <taxon>Embryophyta</taxon>
        <taxon>Tracheophyta</taxon>
        <taxon>Spermatophyta</taxon>
        <taxon>Magnoliopsida</taxon>
        <taxon>Liliopsida</taxon>
        <taxon>Poales</taxon>
        <taxon>Poaceae</taxon>
        <taxon>BOP clade</taxon>
        <taxon>Oryzoideae</taxon>
        <taxon>Oryzeae</taxon>
        <taxon>Oryzinae</taxon>
        <taxon>Oryza</taxon>
    </lineage>
</organism>
<dbReference type="InterPro" id="IPR001017">
    <property type="entry name" value="DH_E1"/>
</dbReference>
<proteinExistence type="predicted"/>
<dbReference type="Pfam" id="PF00676">
    <property type="entry name" value="E1_dh"/>
    <property type="match status" value="1"/>
</dbReference>
<dbReference type="PANTHER" id="PTHR46934:SF14">
    <property type="entry name" value="OS11G0427500 PROTEIN"/>
    <property type="match status" value="1"/>
</dbReference>
<dbReference type="Proteomes" id="UP000026962">
    <property type="component" value="Chromosome 5"/>
</dbReference>
<dbReference type="InterPro" id="IPR024752">
    <property type="entry name" value="Myb/SANT-like_dom"/>
</dbReference>
<dbReference type="eggNOG" id="ENOG502QWB8">
    <property type="taxonomic scope" value="Eukaryota"/>
</dbReference>
<evidence type="ECO:0008006" key="5">
    <source>
        <dbReference type="Google" id="ProtNLM"/>
    </source>
</evidence>
<name>A0A0E0L3Z1_ORYPU</name>
<feature type="domain" description="Dehydrogenase E1 component" evidence="1">
    <location>
        <begin position="238"/>
        <end position="262"/>
    </location>
</feature>
<protein>
    <recommendedName>
        <fullName evidence="5">Myb/SANT-like domain-containing protein</fullName>
    </recommendedName>
</protein>
<dbReference type="STRING" id="4537.A0A0E0L3Z1"/>
<evidence type="ECO:0000259" key="1">
    <source>
        <dbReference type="Pfam" id="PF00676"/>
    </source>
</evidence>
<dbReference type="Pfam" id="PF12776">
    <property type="entry name" value="Myb_DNA-bind_3"/>
    <property type="match status" value="1"/>
</dbReference>
<evidence type="ECO:0000313" key="4">
    <source>
        <dbReference type="Proteomes" id="UP000026962"/>
    </source>
</evidence>
<dbReference type="PANTHER" id="PTHR46934">
    <property type="entry name" value="MYB_DNA-BIND_3 DOMAIN-CONTAINING PROTEIN-RELATED"/>
    <property type="match status" value="1"/>
</dbReference>
<evidence type="ECO:0000259" key="2">
    <source>
        <dbReference type="Pfam" id="PF12776"/>
    </source>
</evidence>
<dbReference type="GO" id="GO:0016624">
    <property type="term" value="F:oxidoreductase activity, acting on the aldehyde or oxo group of donors, disulfide as acceptor"/>
    <property type="evidence" value="ECO:0007669"/>
    <property type="project" value="InterPro"/>
</dbReference>
<reference evidence="3" key="1">
    <citation type="submission" date="2015-04" db="UniProtKB">
        <authorList>
            <consortium name="EnsemblPlants"/>
        </authorList>
    </citation>
    <scope>IDENTIFICATION</scope>
</reference>
<keyword evidence="4" id="KW-1185">Reference proteome</keyword>
<dbReference type="EnsemblPlants" id="OPUNC05G18400.1">
    <property type="protein sequence ID" value="OPUNC05G18400.1"/>
    <property type="gene ID" value="OPUNC05G18400"/>
</dbReference>
<feature type="domain" description="Myb/SANT-like" evidence="2">
    <location>
        <begin position="1"/>
        <end position="60"/>
    </location>
</feature>
<dbReference type="Gramene" id="OPUNC05G18400.1">
    <property type="protein sequence ID" value="OPUNC05G18400.1"/>
    <property type="gene ID" value="OPUNC05G18400"/>
</dbReference>
<evidence type="ECO:0000313" key="3">
    <source>
        <dbReference type="EnsemblPlants" id="OPUNC05G18400.1"/>
    </source>
</evidence>
<reference evidence="3" key="2">
    <citation type="submission" date="2018-05" db="EMBL/GenBank/DDBJ databases">
        <title>OpunRS2 (Oryza punctata Reference Sequence Version 2).</title>
        <authorList>
            <person name="Zhang J."/>
            <person name="Kudrna D."/>
            <person name="Lee S."/>
            <person name="Talag J."/>
            <person name="Welchert J."/>
            <person name="Wing R.A."/>
        </authorList>
    </citation>
    <scope>NUCLEOTIDE SEQUENCE [LARGE SCALE GENOMIC DNA]</scope>
</reference>
<sequence length="272" mass="31273">MVKEFHARNKCVSFTKSQVQEKEGQLKRDYKMLKAARQQSGSSWNDKRCMVEGSPAMWQNLQIIFRKINKFSNNKASFPLYDALSELYDGQLAKGKHNCTSLDLMEDEEPLRLINSREKETNVVLLEDHRNPREKETQAQNSGVVTEEQRRYALIAKRRQQKEDKKTSRNSGVESMMERYLEMRSKQAEDEVAAIEKECSQKADYSVKKCVSMLSSIDVTKEEKTKAYVVFKTPANREVDGMDVLAVKQACKFAKEHAIVNGSIVLIVCKLM</sequence>
<accession>A0A0E0L3Z1</accession>
<dbReference type="AlphaFoldDB" id="A0A0E0L3Z1"/>
<dbReference type="HOGENOM" id="CLU_028568_0_1_1"/>